<dbReference type="EMBL" id="KY774314">
    <property type="protein sequence ID" value="ART31254.1"/>
    <property type="molecule type" value="Genomic_DNA"/>
</dbReference>
<reference evidence="2" key="1">
    <citation type="submission" date="2017-03" db="EMBL/GenBank/DDBJ databases">
        <title>The mitochondrial genome of the carnivorous plant Utricularia reniformis (Lentibulariaceae): structure, comparative analysis and evolutionary landmarks.</title>
        <authorList>
            <person name="Silva S.R."/>
            <person name="Alvarenga D.O."/>
            <person name="Michael T.P."/>
            <person name="Miranda V.F.O."/>
            <person name="Varani A.M."/>
        </authorList>
    </citation>
    <scope>NUCLEOTIDE SEQUENCE</scope>
</reference>
<organism evidence="2">
    <name type="scientific">Utricularia reniformis</name>
    <dbReference type="NCBI Taxonomy" id="192314"/>
    <lineage>
        <taxon>Eukaryota</taxon>
        <taxon>Viridiplantae</taxon>
        <taxon>Streptophyta</taxon>
        <taxon>Embryophyta</taxon>
        <taxon>Tracheophyta</taxon>
        <taxon>Spermatophyta</taxon>
        <taxon>Magnoliopsida</taxon>
        <taxon>eudicotyledons</taxon>
        <taxon>Gunneridae</taxon>
        <taxon>Pentapetalae</taxon>
        <taxon>asterids</taxon>
        <taxon>lamiids</taxon>
        <taxon>Lamiales</taxon>
        <taxon>Lentibulariaceae</taxon>
        <taxon>Utricularia</taxon>
    </lineage>
</organism>
<feature type="compositionally biased region" description="Basic and acidic residues" evidence="1">
    <location>
        <begin position="26"/>
        <end position="36"/>
    </location>
</feature>
<accession>A0A1Y0B1J9</accession>
<sequence length="50" mass="5712">MPPRWMGNVQRASGAMLIALSSPYENEMRPQLDSRPRLQPTRTNSGTEWP</sequence>
<evidence type="ECO:0000256" key="1">
    <source>
        <dbReference type="SAM" id="MobiDB-lite"/>
    </source>
</evidence>
<geneLocation type="mitochondrion" evidence="2"/>
<feature type="region of interest" description="Disordered" evidence="1">
    <location>
        <begin position="25"/>
        <end position="50"/>
    </location>
</feature>
<gene>
    <name evidence="2" type="ORF">AEK19_MT1032</name>
</gene>
<evidence type="ECO:0000313" key="2">
    <source>
        <dbReference type="EMBL" id="ART31254.1"/>
    </source>
</evidence>
<protein>
    <submittedName>
        <fullName evidence="2">Uncharacterized protein</fullName>
    </submittedName>
</protein>
<dbReference type="AlphaFoldDB" id="A0A1Y0B1J9"/>
<keyword evidence="2" id="KW-0496">Mitochondrion</keyword>
<name>A0A1Y0B1J9_9LAMI</name>
<proteinExistence type="predicted"/>
<feature type="compositionally biased region" description="Polar residues" evidence="1">
    <location>
        <begin position="40"/>
        <end position="50"/>
    </location>
</feature>